<organism evidence="7 8">
    <name type="scientific">Paracidovorax wautersii</name>
    <dbReference type="NCBI Taxonomy" id="1177982"/>
    <lineage>
        <taxon>Bacteria</taxon>
        <taxon>Pseudomonadati</taxon>
        <taxon>Pseudomonadota</taxon>
        <taxon>Betaproteobacteria</taxon>
        <taxon>Burkholderiales</taxon>
        <taxon>Comamonadaceae</taxon>
        <taxon>Paracidovorax</taxon>
    </lineage>
</organism>
<dbReference type="GO" id="GO:0005524">
    <property type="term" value="F:ATP binding"/>
    <property type="evidence" value="ECO:0007669"/>
    <property type="project" value="UniProtKB-KW"/>
</dbReference>
<feature type="domain" description="ABC transporter" evidence="6">
    <location>
        <begin position="5"/>
        <end position="255"/>
    </location>
</feature>
<keyword evidence="3" id="KW-1003">Cell membrane</keyword>
<protein>
    <submittedName>
        <fullName evidence="7">Glutathione import ATP-binding protein GsiA</fullName>
    </submittedName>
</protein>
<gene>
    <name evidence="7" type="primary">gsiA_8</name>
    <name evidence="7" type="ORF">GAK30_01841</name>
</gene>
<comment type="caution">
    <text evidence="7">The sequence shown here is derived from an EMBL/GenBank/DDBJ whole genome shotgun (WGS) entry which is preliminary data.</text>
</comment>
<dbReference type="InterPro" id="IPR050319">
    <property type="entry name" value="ABC_transp_ATP-bind"/>
</dbReference>
<dbReference type="Proteomes" id="UP000461670">
    <property type="component" value="Unassembled WGS sequence"/>
</dbReference>
<evidence type="ECO:0000256" key="3">
    <source>
        <dbReference type="ARBA" id="ARBA00022475"/>
    </source>
</evidence>
<evidence type="ECO:0000259" key="6">
    <source>
        <dbReference type="PROSITE" id="PS50893"/>
    </source>
</evidence>
<dbReference type="SMART" id="SM00382">
    <property type="entry name" value="AAA"/>
    <property type="match status" value="2"/>
</dbReference>
<comment type="similarity">
    <text evidence="1">Belongs to the ABC transporter superfamily.</text>
</comment>
<dbReference type="InterPro" id="IPR013563">
    <property type="entry name" value="Oligopep_ABC_C"/>
</dbReference>
<reference evidence="8" key="1">
    <citation type="journal article" date="2020" name="MBio">
        <title>Horizontal gene transfer to a defensive symbiont with a reduced genome amongst a multipartite beetle microbiome.</title>
        <authorList>
            <person name="Waterworth S.C."/>
            <person name="Florez L.V."/>
            <person name="Rees E.R."/>
            <person name="Hertweck C."/>
            <person name="Kaltenpoth M."/>
            <person name="Kwan J.C."/>
        </authorList>
    </citation>
    <scope>NUCLEOTIDE SEQUENCE [LARGE SCALE GENOMIC DNA]</scope>
</reference>
<keyword evidence="2" id="KW-0813">Transport</keyword>
<evidence type="ECO:0000313" key="7">
    <source>
        <dbReference type="EMBL" id="KAF1021491.1"/>
    </source>
</evidence>
<evidence type="ECO:0000256" key="2">
    <source>
        <dbReference type="ARBA" id="ARBA00022448"/>
    </source>
</evidence>
<dbReference type="InterPro" id="IPR017871">
    <property type="entry name" value="ABC_transporter-like_CS"/>
</dbReference>
<evidence type="ECO:0000256" key="1">
    <source>
        <dbReference type="ARBA" id="ARBA00005417"/>
    </source>
</evidence>
<dbReference type="GO" id="GO:0016887">
    <property type="term" value="F:ATP hydrolysis activity"/>
    <property type="evidence" value="ECO:0007669"/>
    <property type="project" value="InterPro"/>
</dbReference>
<dbReference type="PROSITE" id="PS50893">
    <property type="entry name" value="ABC_TRANSPORTER_2"/>
    <property type="match status" value="2"/>
</dbReference>
<keyword evidence="5 7" id="KW-0067">ATP-binding</keyword>
<dbReference type="Pfam" id="PF00005">
    <property type="entry name" value="ABC_tran"/>
    <property type="match status" value="2"/>
</dbReference>
<dbReference type="EMBL" id="WNDQ01000021">
    <property type="protein sequence ID" value="KAF1021491.1"/>
    <property type="molecule type" value="Genomic_DNA"/>
</dbReference>
<dbReference type="Gene3D" id="3.40.50.300">
    <property type="entry name" value="P-loop containing nucleotide triphosphate hydrolases"/>
    <property type="match status" value="2"/>
</dbReference>
<accession>A0A7V8JQQ4</accession>
<feature type="domain" description="ABC transporter" evidence="6">
    <location>
        <begin position="275"/>
        <end position="522"/>
    </location>
</feature>
<dbReference type="PANTHER" id="PTHR43776">
    <property type="entry name" value="TRANSPORT ATP-BINDING PROTEIN"/>
    <property type="match status" value="1"/>
</dbReference>
<dbReference type="CDD" id="cd03257">
    <property type="entry name" value="ABC_NikE_OppD_transporters"/>
    <property type="match status" value="2"/>
</dbReference>
<name>A0A7V8JQQ4_9BURK</name>
<dbReference type="InterPro" id="IPR003593">
    <property type="entry name" value="AAA+_ATPase"/>
</dbReference>
<dbReference type="SUPFAM" id="SSF52540">
    <property type="entry name" value="P-loop containing nucleoside triphosphate hydrolases"/>
    <property type="match status" value="2"/>
</dbReference>
<dbReference type="PANTHER" id="PTHR43776:SF7">
    <property type="entry name" value="D,D-DIPEPTIDE TRANSPORT ATP-BINDING PROTEIN DDPF-RELATED"/>
    <property type="match status" value="1"/>
</dbReference>
<evidence type="ECO:0000313" key="8">
    <source>
        <dbReference type="Proteomes" id="UP000461670"/>
    </source>
</evidence>
<dbReference type="GO" id="GO:0015833">
    <property type="term" value="P:peptide transport"/>
    <property type="evidence" value="ECO:0007669"/>
    <property type="project" value="InterPro"/>
</dbReference>
<dbReference type="InterPro" id="IPR027417">
    <property type="entry name" value="P-loop_NTPase"/>
</dbReference>
<evidence type="ECO:0000256" key="5">
    <source>
        <dbReference type="ARBA" id="ARBA00022840"/>
    </source>
</evidence>
<dbReference type="Pfam" id="PF08352">
    <property type="entry name" value="oligo_HPY"/>
    <property type="match status" value="1"/>
</dbReference>
<keyword evidence="4" id="KW-0547">Nucleotide-binding</keyword>
<dbReference type="AlphaFoldDB" id="A0A7V8JQQ4"/>
<evidence type="ECO:0000256" key="4">
    <source>
        <dbReference type="ARBA" id="ARBA00022741"/>
    </source>
</evidence>
<dbReference type="InterPro" id="IPR003439">
    <property type="entry name" value="ABC_transporter-like_ATP-bd"/>
</dbReference>
<keyword evidence="3" id="KW-0472">Membrane</keyword>
<sequence length="543" mass="58379">MGTTVVVKDLLVTAGTQTVVDRLSFSIRPGEVLALIGESGSGKTTTALALMGYARPGCTIAGGSVRLGEGAQAVEVLTLPPAAQRALRGRTVAYIAQSAAASFNPSRTLMDQVVEPARIHGTLPRAEAEAKAIALFRELALPQPETIGQRYPHQVSGGQLQRLMAAMALITDPDLVILDEPTTALDVTTQIEVLRAFRRVVRDRQTTAVYVSHDLAVVAQVADHILVLRDGRLRELGGTDQILQQPADSYTRSLLDAARPAERPHPAANGPELLLEVRGLAAGYGAPGPDGRPAKLIVEDVDLRLHRGQAIGVIGESGSGKTTLARAIAGLVAPCQGALLFNGRYLKPTLAQRSRDELRRIQIVFQMADTALNPAQTIAQILARPLVFFHGLRGAALQQRVRGLLDLVRLPQTVLERTPAGLSGGQKQRVNLARALAAEPDLILCDEVTSALDTVVGAAILDLLAELRRELGVSYLFISHDLHTVRAICDEIVVMRDGRKLAQVARADYDRGPHHPYYELLARSVPELRRGWIDECQSARAAA</sequence>
<dbReference type="PROSITE" id="PS00211">
    <property type="entry name" value="ABC_TRANSPORTER_1"/>
    <property type="match status" value="1"/>
</dbReference>
<dbReference type="GO" id="GO:0055085">
    <property type="term" value="P:transmembrane transport"/>
    <property type="evidence" value="ECO:0007669"/>
    <property type="project" value="UniProtKB-ARBA"/>
</dbReference>
<proteinExistence type="inferred from homology"/>